<sequence length="200" mass="22769">MHSISPSVKPQQIGDRVQLEMELELGLALPGSDRTPELVGVHGEKRASLCRKRGVDEMLGKATLPLFIRKDNDEDGDDDGRQSKHLQELNFGSRVLVGWPPVKMWRRKSDDCGRRRANCVKVNMEGVAIGRKVDLCLHDSYQALFLTLTQMFPKKQHDGEESDAAYYKVTYEDEDGDWMLVGDVPWEAFIQSVRRLKILD</sequence>
<evidence type="ECO:0000256" key="10">
    <source>
        <dbReference type="RuleBase" id="RU004549"/>
    </source>
</evidence>
<name>A0AAV8PSW2_ENSVE</name>
<dbReference type="Gene3D" id="3.10.20.90">
    <property type="entry name" value="Phosphatidylinositol 3-kinase Catalytic Subunit, Chain A, domain 1"/>
    <property type="match status" value="1"/>
</dbReference>
<dbReference type="SUPFAM" id="SSF54277">
    <property type="entry name" value="CAD &amp; PB1 domains"/>
    <property type="match status" value="1"/>
</dbReference>
<dbReference type="GO" id="GO:0009734">
    <property type="term" value="P:auxin-activated signaling pathway"/>
    <property type="evidence" value="ECO:0007669"/>
    <property type="project" value="UniProtKB-UniRule"/>
</dbReference>
<dbReference type="EMBL" id="JAQQAF010000009">
    <property type="protein sequence ID" value="KAJ8460003.1"/>
    <property type="molecule type" value="Genomic_DNA"/>
</dbReference>
<proteinExistence type="inferred from homology"/>
<dbReference type="InterPro" id="IPR053793">
    <property type="entry name" value="PB1-like"/>
</dbReference>
<reference evidence="12 13" key="1">
    <citation type="submission" date="2022-12" db="EMBL/GenBank/DDBJ databases">
        <title>Chromosome-scale assembly of the Ensete ventricosum genome.</title>
        <authorList>
            <person name="Dussert Y."/>
            <person name="Stocks J."/>
            <person name="Wendawek A."/>
            <person name="Woldeyes F."/>
            <person name="Nichols R.A."/>
            <person name="Borrell J.S."/>
        </authorList>
    </citation>
    <scope>NUCLEOTIDE SEQUENCE [LARGE SCALE GENOMIC DNA]</scope>
    <source>
        <strain evidence="13">cv. Maze</strain>
        <tissue evidence="12">Seeds</tissue>
    </source>
</reference>
<dbReference type="InterPro" id="IPR033389">
    <property type="entry name" value="AUX/IAA_dom"/>
</dbReference>
<dbReference type="InterPro" id="IPR003311">
    <property type="entry name" value="AUX_IAA"/>
</dbReference>
<evidence type="ECO:0000256" key="1">
    <source>
        <dbReference type="ARBA" id="ARBA00002159"/>
    </source>
</evidence>
<dbReference type="PANTHER" id="PTHR31734">
    <property type="entry name" value="AUXIN-RESPONSIVE PROTEIN IAA17"/>
    <property type="match status" value="1"/>
</dbReference>
<dbReference type="PROSITE" id="PS51745">
    <property type="entry name" value="PB1"/>
    <property type="match status" value="1"/>
</dbReference>
<keyword evidence="7 10" id="KW-0804">Transcription</keyword>
<keyword evidence="9 10" id="KW-0927">Auxin signaling pathway</keyword>
<keyword evidence="13" id="KW-1185">Reference proteome</keyword>
<dbReference type="Pfam" id="PF02309">
    <property type="entry name" value="AUX_IAA"/>
    <property type="match status" value="2"/>
</dbReference>
<evidence type="ECO:0000256" key="3">
    <source>
        <dbReference type="ARBA" id="ARBA00006728"/>
    </source>
</evidence>
<comment type="caution">
    <text evidence="12">The sequence shown here is derived from an EMBL/GenBank/DDBJ whole genome shotgun (WGS) entry which is preliminary data.</text>
</comment>
<dbReference type="Proteomes" id="UP001222027">
    <property type="component" value="Unassembled WGS sequence"/>
</dbReference>
<evidence type="ECO:0000256" key="2">
    <source>
        <dbReference type="ARBA" id="ARBA00004123"/>
    </source>
</evidence>
<keyword evidence="5 10" id="KW-0678">Repressor</keyword>
<comment type="similarity">
    <text evidence="3 10">Belongs to the Aux/IAA family.</text>
</comment>
<evidence type="ECO:0000256" key="4">
    <source>
        <dbReference type="ARBA" id="ARBA00011726"/>
    </source>
</evidence>
<accession>A0AAV8PSW2</accession>
<dbReference type="GO" id="GO:0005634">
    <property type="term" value="C:nucleus"/>
    <property type="evidence" value="ECO:0007669"/>
    <property type="project" value="UniProtKB-SubCell"/>
</dbReference>
<evidence type="ECO:0000256" key="9">
    <source>
        <dbReference type="ARBA" id="ARBA00023294"/>
    </source>
</evidence>
<evidence type="ECO:0000256" key="6">
    <source>
        <dbReference type="ARBA" id="ARBA00023015"/>
    </source>
</evidence>
<protein>
    <recommendedName>
        <fullName evidence="10">Auxin-responsive protein</fullName>
    </recommendedName>
</protein>
<comment type="subunit">
    <text evidence="4 10">Homodimers and heterodimers.</text>
</comment>
<organism evidence="12 13">
    <name type="scientific">Ensete ventricosum</name>
    <name type="common">Abyssinian banana</name>
    <name type="synonym">Musa ensete</name>
    <dbReference type="NCBI Taxonomy" id="4639"/>
    <lineage>
        <taxon>Eukaryota</taxon>
        <taxon>Viridiplantae</taxon>
        <taxon>Streptophyta</taxon>
        <taxon>Embryophyta</taxon>
        <taxon>Tracheophyta</taxon>
        <taxon>Spermatophyta</taxon>
        <taxon>Magnoliopsida</taxon>
        <taxon>Liliopsida</taxon>
        <taxon>Zingiberales</taxon>
        <taxon>Musaceae</taxon>
        <taxon>Ensete</taxon>
    </lineage>
</organism>
<dbReference type="GO" id="GO:0006355">
    <property type="term" value="P:regulation of DNA-templated transcription"/>
    <property type="evidence" value="ECO:0007669"/>
    <property type="project" value="InterPro"/>
</dbReference>
<gene>
    <name evidence="12" type="ORF">OPV22_032929</name>
</gene>
<evidence type="ECO:0000313" key="13">
    <source>
        <dbReference type="Proteomes" id="UP001222027"/>
    </source>
</evidence>
<comment type="subcellular location">
    <subcellularLocation>
        <location evidence="2 10">Nucleus</location>
    </subcellularLocation>
</comment>
<evidence type="ECO:0000313" key="12">
    <source>
        <dbReference type="EMBL" id="KAJ8460003.1"/>
    </source>
</evidence>
<evidence type="ECO:0000256" key="5">
    <source>
        <dbReference type="ARBA" id="ARBA00022491"/>
    </source>
</evidence>
<dbReference type="AlphaFoldDB" id="A0AAV8PSW2"/>
<evidence type="ECO:0000256" key="8">
    <source>
        <dbReference type="ARBA" id="ARBA00023242"/>
    </source>
</evidence>
<comment type="function">
    <text evidence="1 10">Aux/IAA proteins are short-lived transcriptional factors that function as repressors of early auxin response genes at low auxin concentrations.</text>
</comment>
<evidence type="ECO:0000256" key="7">
    <source>
        <dbReference type="ARBA" id="ARBA00023163"/>
    </source>
</evidence>
<keyword evidence="8 10" id="KW-0539">Nucleus</keyword>
<feature type="domain" description="PB1" evidence="11">
    <location>
        <begin position="117"/>
        <end position="200"/>
    </location>
</feature>
<evidence type="ECO:0000259" key="11">
    <source>
        <dbReference type="PROSITE" id="PS51745"/>
    </source>
</evidence>
<keyword evidence="6 10" id="KW-0805">Transcription regulation</keyword>
<dbReference type="PANTHER" id="PTHR31734:SF38">
    <property type="entry name" value="AUXIN-RESPONSIVE PROTEIN IAA29"/>
    <property type="match status" value="1"/>
</dbReference>